<dbReference type="InterPro" id="IPR019172">
    <property type="entry name" value="Osteopetrosis-assoc_TM_1"/>
</dbReference>
<proteinExistence type="predicted"/>
<name>A0A553PGT2_TIGCA</name>
<protein>
    <recommendedName>
        <fullName evidence="4">Osteopetrosis-associated transmembrane protein 1</fullName>
    </recommendedName>
</protein>
<dbReference type="PANTHER" id="PTHR15644">
    <property type="entry name" value="OSTEOPETROSIS ASSOCIATED TRANSMEMBRANE PROTEIN 1"/>
    <property type="match status" value="1"/>
</dbReference>
<reference evidence="2 3" key="1">
    <citation type="journal article" date="2018" name="Nat. Ecol. Evol.">
        <title>Genomic signatures of mitonuclear coevolution across populations of Tigriopus californicus.</title>
        <authorList>
            <person name="Barreto F.S."/>
            <person name="Watson E.T."/>
            <person name="Lima T.G."/>
            <person name="Willett C.S."/>
            <person name="Edmands S."/>
            <person name="Li W."/>
            <person name="Burton R.S."/>
        </authorList>
    </citation>
    <scope>NUCLEOTIDE SEQUENCE [LARGE SCALE GENOMIC DNA]</scope>
    <source>
        <strain evidence="2 3">San Diego</strain>
    </source>
</reference>
<comment type="caution">
    <text evidence="2">The sequence shown here is derived from an EMBL/GenBank/DDBJ whole genome shotgun (WGS) entry which is preliminary data.</text>
</comment>
<evidence type="ECO:0000256" key="1">
    <source>
        <dbReference type="SAM" id="MobiDB-lite"/>
    </source>
</evidence>
<dbReference type="STRING" id="6832.A0A553PGT2"/>
<sequence length="545" mass="61688">MAHLQLSISRGGGPRSQSGRPGLDFSSLSHASALPRIVLDTLDDRPAGSPDWGCTHKLLAFGDALAQFKYCVTSYAHPTSYQEVLGRDSLWARGYCHACYVPGNKSLVIRNTTAQAMFYFGQADDCFIQYDAMREGEPKNTVCTVCQDRYDVALDYYREHFYFKYGSSKVLDENASICKTRRFFSVSFGLSPWWVLGVVLLLQPSPSHLTSSEDLSRADPGLDFSSLSHASALPRIVLDTLDDRPAGSPDWGCTHKLLAFGDALAQFKYCVTSYAHPVSFCFNCQGQKINVETTYEILNQTESVMGPGPVSVPTRRNCMDRFLNQDRLNVVQTSYQEVLGRDSLWARGYCHACYVPGNKSLVIRNTTAQAMFYFGQADDCFIQYDAMREGEPKNTVCTVCQDRYDVALDYYREHFYFKYGSSKVLDEICIDLQDKWNKTVRAWAYQYKCVDEFKLGLGFHLLSLASMMPLVLSFMIPCFTRWFPAWFAHTDEDIVVDYHNYGPNYANLGRRPRGELSDEENEPDHTPEPEQETPPRSSDSEGPAR</sequence>
<evidence type="ECO:0000313" key="2">
    <source>
        <dbReference type="EMBL" id="TRY76888.1"/>
    </source>
</evidence>
<evidence type="ECO:0008006" key="4">
    <source>
        <dbReference type="Google" id="ProtNLM"/>
    </source>
</evidence>
<accession>A0A553PGT2</accession>
<evidence type="ECO:0000313" key="3">
    <source>
        <dbReference type="Proteomes" id="UP000318571"/>
    </source>
</evidence>
<dbReference type="GO" id="GO:0005829">
    <property type="term" value="C:cytosol"/>
    <property type="evidence" value="ECO:0007669"/>
    <property type="project" value="TreeGrafter"/>
</dbReference>
<dbReference type="EMBL" id="VCGU01000004">
    <property type="protein sequence ID" value="TRY76888.1"/>
    <property type="molecule type" value="Genomic_DNA"/>
</dbReference>
<dbReference type="Proteomes" id="UP000318571">
    <property type="component" value="Chromosome 5"/>
</dbReference>
<organism evidence="2 3">
    <name type="scientific">Tigriopus californicus</name>
    <name type="common">Marine copepod</name>
    <dbReference type="NCBI Taxonomy" id="6832"/>
    <lineage>
        <taxon>Eukaryota</taxon>
        <taxon>Metazoa</taxon>
        <taxon>Ecdysozoa</taxon>
        <taxon>Arthropoda</taxon>
        <taxon>Crustacea</taxon>
        <taxon>Multicrustacea</taxon>
        <taxon>Hexanauplia</taxon>
        <taxon>Copepoda</taxon>
        <taxon>Harpacticoida</taxon>
        <taxon>Harpacticidae</taxon>
        <taxon>Tigriopus</taxon>
    </lineage>
</organism>
<dbReference type="AlphaFoldDB" id="A0A553PGT2"/>
<keyword evidence="3" id="KW-1185">Reference proteome</keyword>
<feature type="region of interest" description="Disordered" evidence="1">
    <location>
        <begin position="508"/>
        <end position="545"/>
    </location>
</feature>
<dbReference type="PANTHER" id="PTHR15644:SF2">
    <property type="entry name" value="OSTEOPETROSIS-ASSOCIATED TRANSMEMBRANE PROTEIN 1"/>
    <property type="match status" value="1"/>
</dbReference>
<dbReference type="Pfam" id="PF09777">
    <property type="entry name" value="OSTMP1"/>
    <property type="match status" value="1"/>
</dbReference>
<feature type="region of interest" description="Disordered" evidence="1">
    <location>
        <begin position="1"/>
        <end position="22"/>
    </location>
</feature>
<gene>
    <name evidence="2" type="ORF">TCAL_09589</name>
</gene>